<dbReference type="InterPro" id="IPR056303">
    <property type="entry name" value="AMIN-like"/>
</dbReference>
<feature type="chain" id="PRO_5045055534" description="AMIN-like domain-containing protein" evidence="2">
    <location>
        <begin position="19"/>
        <end position="227"/>
    </location>
</feature>
<accession>A0ABT9PJS5</accession>
<feature type="compositionally biased region" description="Low complexity" evidence="1">
    <location>
        <begin position="26"/>
        <end position="56"/>
    </location>
</feature>
<dbReference type="PROSITE" id="PS51257">
    <property type="entry name" value="PROKAR_LIPOPROTEIN"/>
    <property type="match status" value="1"/>
</dbReference>
<evidence type="ECO:0000256" key="1">
    <source>
        <dbReference type="SAM" id="MobiDB-lite"/>
    </source>
</evidence>
<evidence type="ECO:0000259" key="3">
    <source>
        <dbReference type="Pfam" id="PF24837"/>
    </source>
</evidence>
<protein>
    <recommendedName>
        <fullName evidence="3">AMIN-like domain-containing protein</fullName>
    </recommendedName>
</protein>
<feature type="region of interest" description="Disordered" evidence="1">
    <location>
        <begin position="19"/>
        <end position="91"/>
    </location>
</feature>
<sequence length="227" mass="23830">MKAHLIAAAALLTLAACSQPPAPENSASPTPEASTTASQSPTATAPAPATDTSHTAEPGGGEEQSSTLERAAPAGSYTAPDQSSQSSTWPDTSAQALPYAVNYGYNYVDVVYSWDGTGELSWYTPGWADEAFEEGSGLPIDVHSNNVLQIHVGGLRLPEPDEYDSSAFTLSQTLTEGMTRIAVSGAFEGQHTVTIGARTRMPYAVEVMNQPNAQGGTDAVLRVYFEE</sequence>
<keyword evidence="5" id="KW-1185">Reference proteome</keyword>
<evidence type="ECO:0000256" key="2">
    <source>
        <dbReference type="SAM" id="SignalP"/>
    </source>
</evidence>
<dbReference type="Proteomes" id="UP001230145">
    <property type="component" value="Unassembled WGS sequence"/>
</dbReference>
<dbReference type="Pfam" id="PF24837">
    <property type="entry name" value="AMIN-like"/>
    <property type="match status" value="1"/>
</dbReference>
<feature type="signal peptide" evidence="2">
    <location>
        <begin position="1"/>
        <end position="18"/>
    </location>
</feature>
<proteinExistence type="predicted"/>
<name>A0ABT9PJS5_9ACTO</name>
<dbReference type="EMBL" id="JAUSQL010000001">
    <property type="protein sequence ID" value="MDP9832712.1"/>
    <property type="molecule type" value="Genomic_DNA"/>
</dbReference>
<feature type="domain" description="AMIN-like" evidence="3">
    <location>
        <begin position="110"/>
        <end position="212"/>
    </location>
</feature>
<reference evidence="4 5" key="1">
    <citation type="submission" date="2023-07" db="EMBL/GenBank/DDBJ databases">
        <title>Sequencing the genomes of 1000 actinobacteria strains.</title>
        <authorList>
            <person name="Klenk H.-P."/>
        </authorList>
    </citation>
    <scope>NUCLEOTIDE SEQUENCE [LARGE SCALE GENOMIC DNA]</scope>
    <source>
        <strain evidence="4 5">DSM 19515</strain>
    </source>
</reference>
<feature type="compositionally biased region" description="Polar residues" evidence="1">
    <location>
        <begin position="79"/>
        <end position="91"/>
    </location>
</feature>
<comment type="caution">
    <text evidence="4">The sequence shown here is derived from an EMBL/GenBank/DDBJ whole genome shotgun (WGS) entry which is preliminary data.</text>
</comment>
<evidence type="ECO:0000313" key="4">
    <source>
        <dbReference type="EMBL" id="MDP9832712.1"/>
    </source>
</evidence>
<gene>
    <name evidence="4" type="ORF">J2S45_001391</name>
</gene>
<organism evidence="4 5">
    <name type="scientific">Trueperella abortisuis</name>
    <dbReference type="NCBI Taxonomy" id="445930"/>
    <lineage>
        <taxon>Bacteria</taxon>
        <taxon>Bacillati</taxon>
        <taxon>Actinomycetota</taxon>
        <taxon>Actinomycetes</taxon>
        <taxon>Actinomycetales</taxon>
        <taxon>Actinomycetaceae</taxon>
        <taxon>Trueperella</taxon>
    </lineage>
</organism>
<evidence type="ECO:0000313" key="5">
    <source>
        <dbReference type="Proteomes" id="UP001230145"/>
    </source>
</evidence>
<keyword evidence="2" id="KW-0732">Signal</keyword>
<dbReference type="RefSeq" id="WP_307634957.1">
    <property type="nucleotide sequence ID" value="NZ_JAUSQL010000001.1"/>
</dbReference>